<accession>A0A239CBW7</accession>
<evidence type="ECO:0008006" key="3">
    <source>
        <dbReference type="Google" id="ProtNLM"/>
    </source>
</evidence>
<sequence length="286" mass="30409">MIGIHSGNSGGPSSWLGAVLISLALPAASLAQEAVGTDAPAPAGGGNASDLAQQLSNPVADLISLPLQYNFDTGFGPNDTDRSLLNVQPVIPISLNERWNVISRTIIPLLDVEAAAPGLDDASGVGDITQSLFFSPKQPVNGWILGAGPVFLLPTATDDALGSDQFGIGPTAVALRQSNGWTVGALVNHIWGFDAPDDRDEVNSSFVQPFLTYTTPDAWTFSLNTESIYDWNTDQWTVPVNLGVAKLVQFGQQPVSFQLGYREYLEAPEGGPERGLRFVVTFLFPK</sequence>
<organism evidence="1 2">
    <name type="scientific">Tropicimonas sediminicola</name>
    <dbReference type="NCBI Taxonomy" id="1031541"/>
    <lineage>
        <taxon>Bacteria</taxon>
        <taxon>Pseudomonadati</taxon>
        <taxon>Pseudomonadota</taxon>
        <taxon>Alphaproteobacteria</taxon>
        <taxon>Rhodobacterales</taxon>
        <taxon>Roseobacteraceae</taxon>
        <taxon>Tropicimonas</taxon>
    </lineage>
</organism>
<reference evidence="1 2" key="1">
    <citation type="submission" date="2017-06" db="EMBL/GenBank/DDBJ databases">
        <authorList>
            <person name="Kim H.J."/>
            <person name="Triplett B.A."/>
        </authorList>
    </citation>
    <scope>NUCLEOTIDE SEQUENCE [LARGE SCALE GENOMIC DNA]</scope>
    <source>
        <strain evidence="1 2">DSM 29339</strain>
    </source>
</reference>
<evidence type="ECO:0000313" key="2">
    <source>
        <dbReference type="Proteomes" id="UP000198426"/>
    </source>
</evidence>
<gene>
    <name evidence="1" type="ORF">SAMN05421757_101190</name>
</gene>
<dbReference type="EMBL" id="FZOY01000001">
    <property type="protein sequence ID" value="SNS17382.1"/>
    <property type="molecule type" value="Genomic_DNA"/>
</dbReference>
<dbReference type="AlphaFoldDB" id="A0A239CBW7"/>
<keyword evidence="2" id="KW-1185">Reference proteome</keyword>
<dbReference type="RefSeq" id="WP_245837686.1">
    <property type="nucleotide sequence ID" value="NZ_FZOY01000001.1"/>
</dbReference>
<name>A0A239CBW7_9RHOB</name>
<dbReference type="Proteomes" id="UP000198426">
    <property type="component" value="Unassembled WGS sequence"/>
</dbReference>
<proteinExistence type="predicted"/>
<protein>
    <recommendedName>
        <fullName evidence="3">MetA-pathway of phenol degradation</fullName>
    </recommendedName>
</protein>
<evidence type="ECO:0000313" key="1">
    <source>
        <dbReference type="EMBL" id="SNS17382.1"/>
    </source>
</evidence>